<dbReference type="Pfam" id="PF13676">
    <property type="entry name" value="TIR_2"/>
    <property type="match status" value="1"/>
</dbReference>
<feature type="compositionally biased region" description="Low complexity" evidence="1">
    <location>
        <begin position="144"/>
        <end position="160"/>
    </location>
</feature>
<name>A0ABV9R257_9MICO</name>
<accession>A0ABV9R257</accession>
<evidence type="ECO:0000256" key="1">
    <source>
        <dbReference type="SAM" id="MobiDB-lite"/>
    </source>
</evidence>
<feature type="transmembrane region" description="Helical" evidence="2">
    <location>
        <begin position="221"/>
        <end position="247"/>
    </location>
</feature>
<feature type="compositionally biased region" description="Low complexity" evidence="1">
    <location>
        <begin position="257"/>
        <end position="268"/>
    </location>
</feature>
<feature type="compositionally biased region" description="Pro residues" evidence="1">
    <location>
        <begin position="181"/>
        <end position="207"/>
    </location>
</feature>
<proteinExistence type="predicted"/>
<protein>
    <submittedName>
        <fullName evidence="4">Toll/interleukin-1 receptor domain-containing protein</fullName>
    </submittedName>
</protein>
<keyword evidence="2" id="KW-0472">Membrane</keyword>
<keyword evidence="5" id="KW-1185">Reference proteome</keyword>
<evidence type="ECO:0000259" key="3">
    <source>
        <dbReference type="PROSITE" id="PS50104"/>
    </source>
</evidence>
<dbReference type="SUPFAM" id="SSF52200">
    <property type="entry name" value="Toll/Interleukin receptor TIR domain"/>
    <property type="match status" value="1"/>
</dbReference>
<feature type="region of interest" description="Disordered" evidence="1">
    <location>
        <begin position="144"/>
        <end position="214"/>
    </location>
</feature>
<keyword evidence="2" id="KW-0812">Transmembrane</keyword>
<reference evidence="5" key="1">
    <citation type="journal article" date="2019" name="Int. J. Syst. Evol. Microbiol.">
        <title>The Global Catalogue of Microorganisms (GCM) 10K type strain sequencing project: providing services to taxonomists for standard genome sequencing and annotation.</title>
        <authorList>
            <consortium name="The Broad Institute Genomics Platform"/>
            <consortium name="The Broad Institute Genome Sequencing Center for Infectious Disease"/>
            <person name="Wu L."/>
            <person name="Ma J."/>
        </authorList>
    </citation>
    <scope>NUCLEOTIDE SEQUENCE [LARGE SCALE GENOMIC DNA]</scope>
    <source>
        <strain evidence="5">CGMCC 1.12192</strain>
    </source>
</reference>
<comment type="caution">
    <text evidence="4">The sequence shown here is derived from an EMBL/GenBank/DDBJ whole genome shotgun (WGS) entry which is preliminary data.</text>
</comment>
<evidence type="ECO:0000313" key="5">
    <source>
        <dbReference type="Proteomes" id="UP001595960"/>
    </source>
</evidence>
<organism evidence="4 5">
    <name type="scientific">Agromyces aurantiacus</name>
    <dbReference type="NCBI Taxonomy" id="165814"/>
    <lineage>
        <taxon>Bacteria</taxon>
        <taxon>Bacillati</taxon>
        <taxon>Actinomycetota</taxon>
        <taxon>Actinomycetes</taxon>
        <taxon>Micrococcales</taxon>
        <taxon>Microbacteriaceae</taxon>
        <taxon>Agromyces</taxon>
    </lineage>
</organism>
<dbReference type="PROSITE" id="PS50104">
    <property type="entry name" value="TIR"/>
    <property type="match status" value="1"/>
</dbReference>
<dbReference type="InterPro" id="IPR000157">
    <property type="entry name" value="TIR_dom"/>
</dbReference>
<dbReference type="RefSeq" id="WP_204395726.1">
    <property type="nucleotide sequence ID" value="NZ_JAFBBW010000001.1"/>
</dbReference>
<gene>
    <name evidence="4" type="ORF">ACFPER_02720</name>
</gene>
<dbReference type="EMBL" id="JBHSJC010000001">
    <property type="protein sequence ID" value="MFC4827685.1"/>
    <property type="molecule type" value="Genomic_DNA"/>
</dbReference>
<sequence length="389" mass="39616">MTHEVFICHASEDKPIADGVCAVLEQERIPCWIAPRDILPADDYGRAILEAITSSRLVVFVFSASANASPHIRRELELAVSNGIPILPFRVEDTLPSESLQYYLGGIHWLDALTPPMEAHLHHLAGTVRVILDRDQPTLRGNRAATAAGAAPGAPASPGGSAPPAPAPAAPAAASATSPPTVQPPPAASAPPGGPPPATPPATPPAASPRQSPAARRRSPLLWVLIGVGVLVLAGAGVAIALATGLIGGGESGTGGSTATPGASTSPEMVLSERSCELLDPADVTAVYGAGAGPPTPAGDGYCDFAAYESITIYVEPAGAADLAEWRSTAPAGTVDLPDLGGGAYQQPDGTLLVYDPQREIIFLMLTGGSTDDDYRRLVELAGLVVATS</sequence>
<feature type="region of interest" description="Disordered" evidence="1">
    <location>
        <begin position="249"/>
        <end position="268"/>
    </location>
</feature>
<feature type="compositionally biased region" description="Low complexity" evidence="1">
    <location>
        <begin position="170"/>
        <end position="180"/>
    </location>
</feature>
<dbReference type="Proteomes" id="UP001595960">
    <property type="component" value="Unassembled WGS sequence"/>
</dbReference>
<feature type="domain" description="TIR" evidence="3">
    <location>
        <begin position="1"/>
        <end position="132"/>
    </location>
</feature>
<keyword evidence="2" id="KW-1133">Transmembrane helix</keyword>
<evidence type="ECO:0000313" key="4">
    <source>
        <dbReference type="EMBL" id="MFC4827685.1"/>
    </source>
</evidence>
<keyword evidence="4" id="KW-0675">Receptor</keyword>
<evidence type="ECO:0000256" key="2">
    <source>
        <dbReference type="SAM" id="Phobius"/>
    </source>
</evidence>
<dbReference type="InterPro" id="IPR035897">
    <property type="entry name" value="Toll_tir_struct_dom_sf"/>
</dbReference>
<dbReference type="Gene3D" id="3.40.50.10140">
    <property type="entry name" value="Toll/interleukin-1 receptor homology (TIR) domain"/>
    <property type="match status" value="1"/>
</dbReference>